<comment type="caution">
    <text evidence="1">The sequence shown here is derived from an EMBL/GenBank/DDBJ whole genome shotgun (WGS) entry which is preliminary data.</text>
</comment>
<sequence length="781" mass="86853">MSNSYTKLKHDIGVTNTNGDVVGLMLAQKPDGTPAYAVFDRKHLADQFFTGTPAQTYQDPEVEIPLSQYSWRAGMGLKVFDPSDPERYYRAKNMDLRNRGEAIASYQPSNVAISPATDAIPIVSANFETLAGWNWSDTTIFQTNVAGHDSINTNVLNIYRGVSALNAVQYLAGWTPGVTYIVNCWAHNIENRDDPKLFIDDGVSSVSAPLVNGNWQKVSVTKTIDQSAQYVRVAMYSGTTGGTTDAIHWDEITARVVNTTSAVAVNGVIRSVAEHNSTLHFGMGEYLTKLNSDGDKLLTMQRYSQNITRLQPFTDDSLYVCLNTETNYARIPANFAVNGSSISNASANVFEFMELLHGVSPTMYGNDDVNKLRSTTDPTNGGVAWSDPPTNVGDSAHRITRLLAGGGTLYMFKQDKPYYLDSSGNVQEDLAEEFETLFNEKSGKAALYWNGKVYIPATSHLMEIDGSTKTWLSPSKFITDLPEYGRDIQALAGDEEWLYQVVGGNGINVEFMAGRYESVGGSTDWRWHPLRTLDMTNCETSFVSSIYKRRHWVSSTNASDPLYFIPLPDSYGNIKDDAQRNFDSGGYFHTPRLHGDFRLTLKAYTKLELELGHDFDADIYFEAHYNTLNNSIWTAIGDFKGNSDTRIATGYLPLNPADTMLQLNLCANTDDNQKTPSLIGYNLTAILYPPRKDIIACTVRAAQGVQTKDVLSSKYESIKLALDNARDATRPVKIFDIHGDPINVKFLPLPSGTPWISLYKDERSRQTELRYNLMLQEIDIG</sequence>
<reference evidence="1" key="1">
    <citation type="journal article" date="2015" name="Nature">
        <title>Complex archaea that bridge the gap between prokaryotes and eukaryotes.</title>
        <authorList>
            <person name="Spang A."/>
            <person name="Saw J.H."/>
            <person name="Jorgensen S.L."/>
            <person name="Zaremba-Niedzwiedzka K."/>
            <person name="Martijn J."/>
            <person name="Lind A.E."/>
            <person name="van Eijk R."/>
            <person name="Schleper C."/>
            <person name="Guy L."/>
            <person name="Ettema T.J."/>
        </authorList>
    </citation>
    <scope>NUCLEOTIDE SEQUENCE</scope>
</reference>
<proteinExistence type="predicted"/>
<name>A0A0F9K463_9ZZZZ</name>
<dbReference type="EMBL" id="LAZR01008733">
    <property type="protein sequence ID" value="KKM76874.1"/>
    <property type="molecule type" value="Genomic_DNA"/>
</dbReference>
<gene>
    <name evidence="1" type="ORF">LCGC14_1375720</name>
</gene>
<evidence type="ECO:0000313" key="1">
    <source>
        <dbReference type="EMBL" id="KKM76874.1"/>
    </source>
</evidence>
<organism evidence="1">
    <name type="scientific">marine sediment metagenome</name>
    <dbReference type="NCBI Taxonomy" id="412755"/>
    <lineage>
        <taxon>unclassified sequences</taxon>
        <taxon>metagenomes</taxon>
        <taxon>ecological metagenomes</taxon>
    </lineage>
</organism>
<protein>
    <submittedName>
        <fullName evidence="1">Uncharacterized protein</fullName>
    </submittedName>
</protein>
<dbReference type="AlphaFoldDB" id="A0A0F9K463"/>
<accession>A0A0F9K463</accession>